<dbReference type="EMBL" id="JAGFMF010011632">
    <property type="protein sequence ID" value="KAG8518441.1"/>
    <property type="molecule type" value="Genomic_DNA"/>
</dbReference>
<protein>
    <submittedName>
        <fullName evidence="2">Beta-1,4-galactosyltransferase 1</fullName>
    </submittedName>
</protein>
<evidence type="ECO:0000313" key="2">
    <source>
        <dbReference type="EMBL" id="KAG8518441.1"/>
    </source>
</evidence>
<feature type="compositionally biased region" description="Basic residues" evidence="1">
    <location>
        <begin position="104"/>
        <end position="113"/>
    </location>
</feature>
<feature type="region of interest" description="Disordered" evidence="1">
    <location>
        <begin position="256"/>
        <end position="294"/>
    </location>
</feature>
<accession>A0A8J6ABH3</accession>
<feature type="region of interest" description="Disordered" evidence="1">
    <location>
        <begin position="88"/>
        <end position="141"/>
    </location>
</feature>
<comment type="caution">
    <text evidence="2">The sequence shown here is derived from an EMBL/GenBank/DDBJ whole genome shotgun (WGS) entry which is preliminary data.</text>
</comment>
<evidence type="ECO:0000313" key="3">
    <source>
        <dbReference type="Proteomes" id="UP000700334"/>
    </source>
</evidence>
<reference evidence="2" key="1">
    <citation type="journal article" date="2021" name="Evol. Appl.">
        <title>The genome of the Pyrenean desman and the effects of bottlenecks and inbreeding on the genomic landscape of an endangered species.</title>
        <authorList>
            <person name="Escoda L."/>
            <person name="Castresana J."/>
        </authorList>
    </citation>
    <scope>NUCLEOTIDE SEQUENCE</scope>
    <source>
        <strain evidence="2">IBE-C5619</strain>
    </source>
</reference>
<gene>
    <name evidence="2" type="ORF">J0S82_000101</name>
</gene>
<sequence length="334" mass="34273">MSTPGSAGASRGQLQEAALLGSDRSPSAKPQGERSTPLGFRAEPAGPSGSRGVLSAVPSGHHPPPGNGSAPCRLPSGVLAPAARLRPGQYCPSIQGSGAPAHPSRSRKSRSRPRPSPPAAPPPPRPRLGRPSSARRLQDPSLRVLLLTSRRRRAPSPPLPQLSWPGSIWPAACGRAAIPIVAHPLLKSRGGKMRLREPLLGGSAAMPGASLQRACRLLVAVCALHLGVTLVYYLSGRDLSRLPQLVGVRTALQGGPNGAAAIGHPSGELRPRGALPPLPLGVSSELRSGGDSNLGPASNFSSATVLHTTALSLTACPEESPLLGKNSGRPQSQD</sequence>
<dbReference type="UniPathway" id="UPA00378"/>
<organism evidence="2 3">
    <name type="scientific">Galemys pyrenaicus</name>
    <name type="common">Iberian desman</name>
    <name type="synonym">Pyrenean desman</name>
    <dbReference type="NCBI Taxonomy" id="202257"/>
    <lineage>
        <taxon>Eukaryota</taxon>
        <taxon>Metazoa</taxon>
        <taxon>Chordata</taxon>
        <taxon>Craniata</taxon>
        <taxon>Vertebrata</taxon>
        <taxon>Euteleostomi</taxon>
        <taxon>Mammalia</taxon>
        <taxon>Eutheria</taxon>
        <taxon>Laurasiatheria</taxon>
        <taxon>Eulipotyphla</taxon>
        <taxon>Talpidae</taxon>
        <taxon>Galemys</taxon>
    </lineage>
</organism>
<dbReference type="Proteomes" id="UP000700334">
    <property type="component" value="Unassembled WGS sequence"/>
</dbReference>
<dbReference type="AlphaFoldDB" id="A0A8J6ABH3"/>
<feature type="region of interest" description="Disordered" evidence="1">
    <location>
        <begin position="1"/>
        <end position="76"/>
    </location>
</feature>
<name>A0A8J6ABH3_GALPY</name>
<feature type="compositionally biased region" description="Pro residues" evidence="1">
    <location>
        <begin position="114"/>
        <end position="126"/>
    </location>
</feature>
<keyword evidence="3" id="KW-1185">Reference proteome</keyword>
<proteinExistence type="predicted"/>
<dbReference type="OrthoDB" id="10016069at2759"/>
<evidence type="ECO:0000256" key="1">
    <source>
        <dbReference type="SAM" id="MobiDB-lite"/>
    </source>
</evidence>
<feature type="compositionally biased region" description="Low complexity" evidence="1">
    <location>
        <begin position="129"/>
        <end position="141"/>
    </location>
</feature>